<dbReference type="EMBL" id="CAEZYK010000028">
    <property type="protein sequence ID" value="CAB4721532.1"/>
    <property type="molecule type" value="Genomic_DNA"/>
</dbReference>
<dbReference type="InterPro" id="IPR013324">
    <property type="entry name" value="RNA_pol_sigma_r3/r4-like"/>
</dbReference>
<evidence type="ECO:0000313" key="10">
    <source>
        <dbReference type="EMBL" id="CAB5029089.1"/>
    </source>
</evidence>
<dbReference type="InterPro" id="IPR036388">
    <property type="entry name" value="WH-like_DNA-bd_sf"/>
</dbReference>
<comment type="similarity">
    <text evidence="1">Belongs to the sigma-70 factor family. ECF subfamily.</text>
</comment>
<gene>
    <name evidence="7" type="ORF">UFOPK2683_00658</name>
    <name evidence="8" type="ORF">UFOPK3605_01532</name>
    <name evidence="9" type="ORF">UFOPK3897_00703</name>
    <name evidence="10" type="ORF">UFOPK4121_01185</name>
</gene>
<dbReference type="InterPro" id="IPR007627">
    <property type="entry name" value="RNA_pol_sigma70_r2"/>
</dbReference>
<dbReference type="InterPro" id="IPR013249">
    <property type="entry name" value="RNA_pol_sigma70_r4_t2"/>
</dbReference>
<name>A0A6J7RJT4_9ZZZZ</name>
<dbReference type="AlphaFoldDB" id="A0A6J7RJT4"/>
<dbReference type="NCBIfam" id="TIGR02937">
    <property type="entry name" value="sigma70-ECF"/>
    <property type="match status" value="1"/>
</dbReference>
<keyword evidence="4" id="KW-0804">Transcription</keyword>
<dbReference type="EMBL" id="CAFBPQ010000041">
    <property type="protein sequence ID" value="CAB5029089.1"/>
    <property type="molecule type" value="Genomic_DNA"/>
</dbReference>
<dbReference type="PANTHER" id="PTHR43133:SF66">
    <property type="entry name" value="ECF RNA POLYMERASE SIGMA FACTOR SIGK"/>
    <property type="match status" value="1"/>
</dbReference>
<evidence type="ECO:0000256" key="4">
    <source>
        <dbReference type="ARBA" id="ARBA00023163"/>
    </source>
</evidence>
<keyword evidence="3" id="KW-0731">Sigma factor</keyword>
<dbReference type="GO" id="GO:0006352">
    <property type="term" value="P:DNA-templated transcription initiation"/>
    <property type="evidence" value="ECO:0007669"/>
    <property type="project" value="InterPro"/>
</dbReference>
<dbReference type="PANTHER" id="PTHR43133">
    <property type="entry name" value="RNA POLYMERASE ECF-TYPE SIGMA FACTO"/>
    <property type="match status" value="1"/>
</dbReference>
<dbReference type="Pfam" id="PF08281">
    <property type="entry name" value="Sigma70_r4_2"/>
    <property type="match status" value="1"/>
</dbReference>
<evidence type="ECO:0000259" key="6">
    <source>
        <dbReference type="Pfam" id="PF08281"/>
    </source>
</evidence>
<keyword evidence="2" id="KW-0805">Transcription regulation</keyword>
<dbReference type="InterPro" id="IPR039425">
    <property type="entry name" value="RNA_pol_sigma-70-like"/>
</dbReference>
<dbReference type="GO" id="GO:0016987">
    <property type="term" value="F:sigma factor activity"/>
    <property type="evidence" value="ECO:0007669"/>
    <property type="project" value="UniProtKB-KW"/>
</dbReference>
<feature type="domain" description="RNA polymerase sigma factor 70 region 4 type 2" evidence="6">
    <location>
        <begin position="123"/>
        <end position="170"/>
    </location>
</feature>
<organism evidence="10">
    <name type="scientific">freshwater metagenome</name>
    <dbReference type="NCBI Taxonomy" id="449393"/>
    <lineage>
        <taxon>unclassified sequences</taxon>
        <taxon>metagenomes</taxon>
        <taxon>ecological metagenomes</taxon>
    </lineage>
</organism>
<proteinExistence type="inferred from homology"/>
<evidence type="ECO:0000259" key="5">
    <source>
        <dbReference type="Pfam" id="PF04542"/>
    </source>
</evidence>
<evidence type="ECO:0000256" key="1">
    <source>
        <dbReference type="ARBA" id="ARBA00010641"/>
    </source>
</evidence>
<accession>A0A6J7RJT4</accession>
<sequence>MLGDNFARTLTQVRNGDEAAFAALYRAHNPALAGFLRRRSITAAEDLASETWIGVARGLERFEGEESDFQRWLFTIARRRLVDHIRKVKRSPETTALAVDPSGGGDPLESVLSGELGAAALIAIEQLPPAQAEAVRLRIIGDLDVAATAAAMGRSATAVRILCHRGLKALAEIMGSEGNKPHNSAIGEV</sequence>
<dbReference type="Pfam" id="PF04542">
    <property type="entry name" value="Sigma70_r2"/>
    <property type="match status" value="1"/>
</dbReference>
<dbReference type="EMBL" id="CAFBOF010000010">
    <property type="protein sequence ID" value="CAB4974137.1"/>
    <property type="molecule type" value="Genomic_DNA"/>
</dbReference>
<evidence type="ECO:0000256" key="2">
    <source>
        <dbReference type="ARBA" id="ARBA00023015"/>
    </source>
</evidence>
<evidence type="ECO:0000256" key="3">
    <source>
        <dbReference type="ARBA" id="ARBA00023082"/>
    </source>
</evidence>
<dbReference type="InterPro" id="IPR013325">
    <property type="entry name" value="RNA_pol_sigma_r2"/>
</dbReference>
<dbReference type="EMBL" id="CAFBMM010000120">
    <property type="protein sequence ID" value="CAB4918328.1"/>
    <property type="molecule type" value="Genomic_DNA"/>
</dbReference>
<evidence type="ECO:0000313" key="7">
    <source>
        <dbReference type="EMBL" id="CAB4721532.1"/>
    </source>
</evidence>
<dbReference type="SUPFAM" id="SSF88946">
    <property type="entry name" value="Sigma2 domain of RNA polymerase sigma factors"/>
    <property type="match status" value="1"/>
</dbReference>
<protein>
    <submittedName>
        <fullName evidence="10">Unannotated protein</fullName>
    </submittedName>
</protein>
<dbReference type="Gene3D" id="1.10.10.10">
    <property type="entry name" value="Winged helix-like DNA-binding domain superfamily/Winged helix DNA-binding domain"/>
    <property type="match status" value="1"/>
</dbReference>
<dbReference type="Gene3D" id="1.10.1740.10">
    <property type="match status" value="1"/>
</dbReference>
<dbReference type="GO" id="GO:0003677">
    <property type="term" value="F:DNA binding"/>
    <property type="evidence" value="ECO:0007669"/>
    <property type="project" value="InterPro"/>
</dbReference>
<feature type="domain" description="RNA polymerase sigma-70 region 2" evidence="5">
    <location>
        <begin position="24"/>
        <end position="90"/>
    </location>
</feature>
<dbReference type="SUPFAM" id="SSF88659">
    <property type="entry name" value="Sigma3 and sigma4 domains of RNA polymerase sigma factors"/>
    <property type="match status" value="1"/>
</dbReference>
<evidence type="ECO:0000313" key="8">
    <source>
        <dbReference type="EMBL" id="CAB4918328.1"/>
    </source>
</evidence>
<dbReference type="InterPro" id="IPR014284">
    <property type="entry name" value="RNA_pol_sigma-70_dom"/>
</dbReference>
<reference evidence="10" key="1">
    <citation type="submission" date="2020-05" db="EMBL/GenBank/DDBJ databases">
        <authorList>
            <person name="Chiriac C."/>
            <person name="Salcher M."/>
            <person name="Ghai R."/>
            <person name="Kavagutti S V."/>
        </authorList>
    </citation>
    <scope>NUCLEOTIDE SEQUENCE</scope>
</reference>
<evidence type="ECO:0000313" key="9">
    <source>
        <dbReference type="EMBL" id="CAB4974137.1"/>
    </source>
</evidence>